<keyword evidence="1" id="KW-1133">Transmembrane helix</keyword>
<evidence type="ECO:0000313" key="4">
    <source>
        <dbReference type="Proteomes" id="UP000599312"/>
    </source>
</evidence>
<dbReference type="AlphaFoldDB" id="A0A931BTR0"/>
<dbReference type="Proteomes" id="UP000599312">
    <property type="component" value="Unassembled WGS sequence"/>
</dbReference>
<evidence type="ECO:0000259" key="2">
    <source>
        <dbReference type="Pfam" id="PF03779"/>
    </source>
</evidence>
<dbReference type="RefSeq" id="WP_196270660.1">
    <property type="nucleotide sequence ID" value="NZ_JADQDO010000002.1"/>
</dbReference>
<feature type="transmembrane region" description="Helical" evidence="1">
    <location>
        <begin position="46"/>
        <end position="65"/>
    </location>
</feature>
<keyword evidence="1" id="KW-0472">Membrane</keyword>
<proteinExistence type="predicted"/>
<reference evidence="3" key="1">
    <citation type="submission" date="2020-11" db="EMBL/GenBank/DDBJ databases">
        <authorList>
            <person name="Kim M.K."/>
        </authorList>
    </citation>
    <scope>NUCLEOTIDE SEQUENCE</scope>
    <source>
        <strain evidence="3">BT350</strain>
    </source>
</reference>
<keyword evidence="4" id="KW-1185">Reference proteome</keyword>
<sequence length="120" mass="13184">MKATENNTGKNVDTAINVTNAVLGALLFSSPWIFGFRADPLAAWNAWFCGALALFIALSAISRAYDWEEWLNLIVGLWTAASPWLLGFFGVVAAMWVHLFVGLGLVAFAAMELRRIYLTS</sequence>
<dbReference type="EMBL" id="JADQDO010000002">
    <property type="protein sequence ID" value="MBF9232652.1"/>
    <property type="molecule type" value="Genomic_DNA"/>
</dbReference>
<dbReference type="InterPro" id="IPR005530">
    <property type="entry name" value="SPW"/>
</dbReference>
<organism evidence="3 4">
    <name type="scientific">Microvirga alba</name>
    <dbReference type="NCBI Taxonomy" id="2791025"/>
    <lineage>
        <taxon>Bacteria</taxon>
        <taxon>Pseudomonadati</taxon>
        <taxon>Pseudomonadota</taxon>
        <taxon>Alphaproteobacteria</taxon>
        <taxon>Hyphomicrobiales</taxon>
        <taxon>Methylobacteriaceae</taxon>
        <taxon>Microvirga</taxon>
    </lineage>
</organism>
<protein>
    <submittedName>
        <fullName evidence="3">SPW repeat protein</fullName>
    </submittedName>
</protein>
<feature type="domain" description="SPW repeat-containing integral membrane" evidence="2">
    <location>
        <begin position="17"/>
        <end position="110"/>
    </location>
</feature>
<keyword evidence="1" id="KW-0812">Transmembrane</keyword>
<comment type="caution">
    <text evidence="3">The sequence shown here is derived from an EMBL/GenBank/DDBJ whole genome shotgun (WGS) entry which is preliminary data.</text>
</comment>
<dbReference type="Pfam" id="PF03779">
    <property type="entry name" value="SPW"/>
    <property type="match status" value="1"/>
</dbReference>
<feature type="transmembrane region" description="Helical" evidence="1">
    <location>
        <begin position="15"/>
        <end position="34"/>
    </location>
</feature>
<name>A0A931BTR0_9HYPH</name>
<evidence type="ECO:0000256" key="1">
    <source>
        <dbReference type="SAM" id="Phobius"/>
    </source>
</evidence>
<gene>
    <name evidence="3" type="ORF">I2H38_04590</name>
</gene>
<evidence type="ECO:0000313" key="3">
    <source>
        <dbReference type="EMBL" id="MBF9232652.1"/>
    </source>
</evidence>
<accession>A0A931BTR0</accession>
<feature type="transmembrane region" description="Helical" evidence="1">
    <location>
        <begin position="85"/>
        <end position="110"/>
    </location>
</feature>